<evidence type="ECO:0000313" key="1">
    <source>
        <dbReference type="EMBL" id="KAK8751216.1"/>
    </source>
</evidence>
<dbReference type="EMBL" id="JARKIK010000006">
    <property type="protein sequence ID" value="KAK8751216.1"/>
    <property type="molecule type" value="Genomic_DNA"/>
</dbReference>
<keyword evidence="2" id="KW-1185">Reference proteome</keyword>
<gene>
    <name evidence="1" type="ORF">OTU49_013506</name>
</gene>
<dbReference type="Proteomes" id="UP001445076">
    <property type="component" value="Unassembled WGS sequence"/>
</dbReference>
<name>A0AAW0YHQ6_CHEQU</name>
<sequence length="141" mass="14836">EMAVHSGPGHPVTLTPTSTPTLAWIVQSNTGVVYGVWEDEWVARTLHQGPSGRVTGVAIAPTHAHVATTTHHRYLQVTPLPQPGASEDIERVTESVCASPQPGAPVEDVTVGGSRKVQVPTSLTKAEVKGSPCCVVWATCQ</sequence>
<feature type="non-terminal residue" evidence="1">
    <location>
        <position position="1"/>
    </location>
</feature>
<comment type="caution">
    <text evidence="1">The sequence shown here is derived from an EMBL/GenBank/DDBJ whole genome shotgun (WGS) entry which is preliminary data.</text>
</comment>
<evidence type="ECO:0000313" key="2">
    <source>
        <dbReference type="Proteomes" id="UP001445076"/>
    </source>
</evidence>
<reference evidence="1 2" key="1">
    <citation type="journal article" date="2024" name="BMC Genomics">
        <title>Genome assembly of redclaw crayfish (Cherax quadricarinatus) provides insights into its immune adaptation and hypoxia tolerance.</title>
        <authorList>
            <person name="Liu Z."/>
            <person name="Zheng J."/>
            <person name="Li H."/>
            <person name="Fang K."/>
            <person name="Wang S."/>
            <person name="He J."/>
            <person name="Zhou D."/>
            <person name="Weng S."/>
            <person name="Chi M."/>
            <person name="Gu Z."/>
            <person name="He J."/>
            <person name="Li F."/>
            <person name="Wang M."/>
        </authorList>
    </citation>
    <scope>NUCLEOTIDE SEQUENCE [LARGE SCALE GENOMIC DNA]</scope>
    <source>
        <strain evidence="1">ZL_2023a</strain>
    </source>
</reference>
<proteinExistence type="predicted"/>
<protein>
    <submittedName>
        <fullName evidence="1">Uncharacterized protein</fullName>
    </submittedName>
</protein>
<organism evidence="1 2">
    <name type="scientific">Cherax quadricarinatus</name>
    <name type="common">Australian red claw crayfish</name>
    <dbReference type="NCBI Taxonomy" id="27406"/>
    <lineage>
        <taxon>Eukaryota</taxon>
        <taxon>Metazoa</taxon>
        <taxon>Ecdysozoa</taxon>
        <taxon>Arthropoda</taxon>
        <taxon>Crustacea</taxon>
        <taxon>Multicrustacea</taxon>
        <taxon>Malacostraca</taxon>
        <taxon>Eumalacostraca</taxon>
        <taxon>Eucarida</taxon>
        <taxon>Decapoda</taxon>
        <taxon>Pleocyemata</taxon>
        <taxon>Astacidea</taxon>
        <taxon>Parastacoidea</taxon>
        <taxon>Parastacidae</taxon>
        <taxon>Cherax</taxon>
    </lineage>
</organism>
<dbReference type="AlphaFoldDB" id="A0AAW0YHQ6"/>
<accession>A0AAW0YHQ6</accession>
<feature type="non-terminal residue" evidence="1">
    <location>
        <position position="141"/>
    </location>
</feature>